<evidence type="ECO:0000313" key="1">
    <source>
        <dbReference type="Proteomes" id="UP000504610"/>
    </source>
</evidence>
<reference evidence="2" key="2">
    <citation type="submission" date="2025-08" db="UniProtKB">
        <authorList>
            <consortium name="RefSeq"/>
        </authorList>
    </citation>
    <scope>IDENTIFICATION</scope>
    <source>
        <tissue evidence="2">Leaf</tissue>
    </source>
</reference>
<protein>
    <submittedName>
        <fullName evidence="2">LOW QUALITY PROTEIN: uncharacterized protein LOC108850227</fullName>
    </submittedName>
</protein>
<name>A0A6J0N5W6_RAPSA</name>
<dbReference type="AlphaFoldDB" id="A0A6J0N5W6"/>
<sequence>MRFDYLCVCKTELKSRKFLGGDDGGGHQSLNKNQK</sequence>
<evidence type="ECO:0000313" key="2">
    <source>
        <dbReference type="RefSeq" id="XP_018479298.1"/>
    </source>
</evidence>
<proteinExistence type="predicted"/>
<organism evidence="1 2">
    <name type="scientific">Raphanus sativus</name>
    <name type="common">Radish</name>
    <name type="synonym">Raphanus raphanistrum var. sativus</name>
    <dbReference type="NCBI Taxonomy" id="3726"/>
    <lineage>
        <taxon>Eukaryota</taxon>
        <taxon>Viridiplantae</taxon>
        <taxon>Streptophyta</taxon>
        <taxon>Embryophyta</taxon>
        <taxon>Tracheophyta</taxon>
        <taxon>Spermatophyta</taxon>
        <taxon>Magnoliopsida</taxon>
        <taxon>eudicotyledons</taxon>
        <taxon>Gunneridae</taxon>
        <taxon>Pentapetalae</taxon>
        <taxon>rosids</taxon>
        <taxon>malvids</taxon>
        <taxon>Brassicales</taxon>
        <taxon>Brassicaceae</taxon>
        <taxon>Brassiceae</taxon>
        <taxon>Raphanus</taxon>
    </lineage>
</organism>
<dbReference type="GeneID" id="108850227"/>
<dbReference type="RefSeq" id="XP_018479298.1">
    <property type="nucleotide sequence ID" value="XM_018623796.2"/>
</dbReference>
<reference evidence="1" key="1">
    <citation type="journal article" date="2019" name="Database">
        <title>The radish genome database (RadishGD): an integrated information resource for radish genomics.</title>
        <authorList>
            <person name="Yu H.J."/>
            <person name="Baek S."/>
            <person name="Lee Y.J."/>
            <person name="Cho A."/>
            <person name="Mun J.H."/>
        </authorList>
    </citation>
    <scope>NUCLEOTIDE SEQUENCE [LARGE SCALE GENOMIC DNA]</scope>
    <source>
        <strain evidence="1">cv. WK10039</strain>
    </source>
</reference>
<accession>A0A6J0N5W6</accession>
<dbReference type="Proteomes" id="UP000504610">
    <property type="component" value="Chromosome 4"/>
</dbReference>
<gene>
    <name evidence="2" type="primary">LOC108850227</name>
</gene>
<keyword evidence="1" id="KW-1185">Reference proteome</keyword>
<dbReference type="KEGG" id="rsz:108850227"/>